<name>A0A5C3Q3A6_9AGAR</name>
<gene>
    <name evidence="2" type="ORF">BDV98DRAFT_586483</name>
</gene>
<evidence type="ECO:0000313" key="3">
    <source>
        <dbReference type="Proteomes" id="UP000305067"/>
    </source>
</evidence>
<proteinExistence type="predicted"/>
<evidence type="ECO:0000313" key="2">
    <source>
        <dbReference type="EMBL" id="TFK96301.1"/>
    </source>
</evidence>
<evidence type="ECO:0000256" key="1">
    <source>
        <dbReference type="SAM" id="MobiDB-lite"/>
    </source>
</evidence>
<dbReference type="Proteomes" id="UP000305067">
    <property type="component" value="Unassembled WGS sequence"/>
</dbReference>
<feature type="region of interest" description="Disordered" evidence="1">
    <location>
        <begin position="195"/>
        <end position="215"/>
    </location>
</feature>
<reference evidence="2 3" key="1">
    <citation type="journal article" date="2019" name="Nat. Ecol. Evol.">
        <title>Megaphylogeny resolves global patterns of mushroom evolution.</title>
        <authorList>
            <person name="Varga T."/>
            <person name="Krizsan K."/>
            <person name="Foldi C."/>
            <person name="Dima B."/>
            <person name="Sanchez-Garcia M."/>
            <person name="Sanchez-Ramirez S."/>
            <person name="Szollosi G.J."/>
            <person name="Szarkandi J.G."/>
            <person name="Papp V."/>
            <person name="Albert L."/>
            <person name="Andreopoulos W."/>
            <person name="Angelini C."/>
            <person name="Antonin V."/>
            <person name="Barry K.W."/>
            <person name="Bougher N.L."/>
            <person name="Buchanan P."/>
            <person name="Buyck B."/>
            <person name="Bense V."/>
            <person name="Catcheside P."/>
            <person name="Chovatia M."/>
            <person name="Cooper J."/>
            <person name="Damon W."/>
            <person name="Desjardin D."/>
            <person name="Finy P."/>
            <person name="Geml J."/>
            <person name="Haridas S."/>
            <person name="Hughes K."/>
            <person name="Justo A."/>
            <person name="Karasinski D."/>
            <person name="Kautmanova I."/>
            <person name="Kiss B."/>
            <person name="Kocsube S."/>
            <person name="Kotiranta H."/>
            <person name="LaButti K.M."/>
            <person name="Lechner B.E."/>
            <person name="Liimatainen K."/>
            <person name="Lipzen A."/>
            <person name="Lukacs Z."/>
            <person name="Mihaltcheva S."/>
            <person name="Morgado L.N."/>
            <person name="Niskanen T."/>
            <person name="Noordeloos M.E."/>
            <person name="Ohm R.A."/>
            <person name="Ortiz-Santana B."/>
            <person name="Ovrebo C."/>
            <person name="Racz N."/>
            <person name="Riley R."/>
            <person name="Savchenko A."/>
            <person name="Shiryaev A."/>
            <person name="Soop K."/>
            <person name="Spirin V."/>
            <person name="Szebenyi C."/>
            <person name="Tomsovsky M."/>
            <person name="Tulloss R.E."/>
            <person name="Uehling J."/>
            <person name="Grigoriev I.V."/>
            <person name="Vagvolgyi C."/>
            <person name="Papp T."/>
            <person name="Martin F.M."/>
            <person name="Miettinen O."/>
            <person name="Hibbett D.S."/>
            <person name="Nagy L.G."/>
        </authorList>
    </citation>
    <scope>NUCLEOTIDE SEQUENCE [LARGE SCALE GENOMIC DNA]</scope>
    <source>
        <strain evidence="2 3">CBS 309.79</strain>
    </source>
</reference>
<accession>A0A5C3Q3A6</accession>
<organism evidence="2 3">
    <name type="scientific">Pterulicium gracile</name>
    <dbReference type="NCBI Taxonomy" id="1884261"/>
    <lineage>
        <taxon>Eukaryota</taxon>
        <taxon>Fungi</taxon>
        <taxon>Dikarya</taxon>
        <taxon>Basidiomycota</taxon>
        <taxon>Agaricomycotina</taxon>
        <taxon>Agaricomycetes</taxon>
        <taxon>Agaricomycetidae</taxon>
        <taxon>Agaricales</taxon>
        <taxon>Pleurotineae</taxon>
        <taxon>Pterulaceae</taxon>
        <taxon>Pterulicium</taxon>
    </lineage>
</organism>
<keyword evidence="3" id="KW-1185">Reference proteome</keyword>
<dbReference type="OrthoDB" id="4158114at2759"/>
<sequence>MSVVASCPFSLSSTISPKCRVLLPPLTETLGPPPYTQTLRAVAHRYIKYEQTFELANAELRRDGFAEIASRPPKDGREYVSFGSDGAGQEHCPEGVRKWANNPALLFEKLAVQDVELFGEDGKKMPTCPEEWFWRSTMAFGSYTTLRRYTMLALSKKPMAWFDVYTTILSREAALAMEPLLTSSNVLRTRSAPVHSSPLAMSSPEPQSACARPPTLESVNSQDAIAIFSPKASTAFSREWQRVTISSEFLEAEIRQYIFMYTFLHPDDDSEEETLAETVWKVVGVTIEEGEENMYTVAMDWNSADETRERLPWDEVKDMIGVPESYWCLLPLVAQ</sequence>
<dbReference type="EMBL" id="ML178863">
    <property type="protein sequence ID" value="TFK96301.1"/>
    <property type="molecule type" value="Genomic_DNA"/>
</dbReference>
<dbReference type="AlphaFoldDB" id="A0A5C3Q3A6"/>
<protein>
    <submittedName>
        <fullName evidence="2">Uncharacterized protein</fullName>
    </submittedName>
</protein>